<protein>
    <recommendedName>
        <fullName evidence="1">YbaK/aminoacyl-tRNA synthetase-associated domain-containing protein</fullName>
    </recommendedName>
</protein>
<dbReference type="InterPro" id="IPR036754">
    <property type="entry name" value="YbaK/aa-tRNA-synt-asso_dom_sf"/>
</dbReference>
<gene>
    <name evidence="2" type="ORF">A2817_01405</name>
</gene>
<evidence type="ECO:0000313" key="2">
    <source>
        <dbReference type="EMBL" id="OGM97211.1"/>
    </source>
</evidence>
<dbReference type="Gene3D" id="3.90.960.10">
    <property type="entry name" value="YbaK/aminoacyl-tRNA synthetase-associated domain"/>
    <property type="match status" value="1"/>
</dbReference>
<dbReference type="EMBL" id="MGIZ01000057">
    <property type="protein sequence ID" value="OGM97211.1"/>
    <property type="molecule type" value="Genomic_DNA"/>
</dbReference>
<name>A0A1F8E8K7_9BACT</name>
<comment type="caution">
    <text evidence="2">The sequence shown here is derived from an EMBL/GenBank/DDBJ whole genome shotgun (WGS) entry which is preliminary data.</text>
</comment>
<dbReference type="AlphaFoldDB" id="A0A1F8E8K7"/>
<proteinExistence type="predicted"/>
<dbReference type="InterPro" id="IPR007214">
    <property type="entry name" value="YbaK/aa-tRNA-synth-assoc-dom"/>
</dbReference>
<dbReference type="Proteomes" id="UP000177594">
    <property type="component" value="Unassembled WGS sequence"/>
</dbReference>
<dbReference type="Pfam" id="PF04073">
    <property type="entry name" value="tRNA_edit"/>
    <property type="match status" value="1"/>
</dbReference>
<sequence length="175" mass="19509">MPIPKKIEAYLRKTNKKFYVIAHKTVYTGYDLAQTLRKSLSSIAKTLVVKTDKGYALVILPASSRLDLKKLKKILKVKKVTIPGEKIMSKVFKVKPGAISAFGKFHKVDTVVDKSIMKAKDVIFQAGSFTDSVMMKAKDFIEAEGALLGDFAQKANYTLQKNTVKAKKPARKKKV</sequence>
<dbReference type="SUPFAM" id="SSF55826">
    <property type="entry name" value="YbaK/ProRS associated domain"/>
    <property type="match status" value="1"/>
</dbReference>
<reference evidence="2 3" key="1">
    <citation type="journal article" date="2016" name="Nat. Commun.">
        <title>Thousands of microbial genomes shed light on interconnected biogeochemical processes in an aquifer system.</title>
        <authorList>
            <person name="Anantharaman K."/>
            <person name="Brown C.T."/>
            <person name="Hug L.A."/>
            <person name="Sharon I."/>
            <person name="Castelle C.J."/>
            <person name="Probst A.J."/>
            <person name="Thomas B.C."/>
            <person name="Singh A."/>
            <person name="Wilkins M.J."/>
            <person name="Karaoz U."/>
            <person name="Brodie E.L."/>
            <person name="Williams K.H."/>
            <person name="Hubbard S.S."/>
            <person name="Banfield J.F."/>
        </authorList>
    </citation>
    <scope>NUCLEOTIDE SEQUENCE [LARGE SCALE GENOMIC DNA]</scope>
</reference>
<dbReference type="CDD" id="cd04332">
    <property type="entry name" value="YbaK_like"/>
    <property type="match status" value="1"/>
</dbReference>
<evidence type="ECO:0000259" key="1">
    <source>
        <dbReference type="Pfam" id="PF04073"/>
    </source>
</evidence>
<evidence type="ECO:0000313" key="3">
    <source>
        <dbReference type="Proteomes" id="UP000177594"/>
    </source>
</evidence>
<feature type="domain" description="YbaK/aminoacyl-tRNA synthetase-associated" evidence="1">
    <location>
        <begin position="23"/>
        <end position="141"/>
    </location>
</feature>
<dbReference type="PANTHER" id="PTHR30411:SF9">
    <property type="entry name" value="MULTIFUNCTIONAL SER_THR-TRNA DEACYLASE PROXP-Y"/>
    <property type="match status" value="1"/>
</dbReference>
<organism evidence="2 3">
    <name type="scientific">Candidatus Yanofskybacteria bacterium RIFCSPHIGHO2_01_FULL_39_8b</name>
    <dbReference type="NCBI Taxonomy" id="1802659"/>
    <lineage>
        <taxon>Bacteria</taxon>
        <taxon>Candidatus Yanofskyibacteriota</taxon>
    </lineage>
</organism>
<dbReference type="GO" id="GO:0002161">
    <property type="term" value="F:aminoacyl-tRNA deacylase activity"/>
    <property type="evidence" value="ECO:0007669"/>
    <property type="project" value="InterPro"/>
</dbReference>
<dbReference type="PANTHER" id="PTHR30411">
    <property type="entry name" value="CYTOPLASMIC PROTEIN"/>
    <property type="match status" value="1"/>
</dbReference>
<accession>A0A1F8E8K7</accession>